<evidence type="ECO:0000313" key="3">
    <source>
        <dbReference type="Proteomes" id="UP000799766"/>
    </source>
</evidence>
<gene>
    <name evidence="2" type="ORF">BDY21DRAFT_340989</name>
</gene>
<dbReference type="Proteomes" id="UP000799766">
    <property type="component" value="Unassembled WGS sequence"/>
</dbReference>
<evidence type="ECO:0000313" key="2">
    <source>
        <dbReference type="EMBL" id="KAF2458663.1"/>
    </source>
</evidence>
<dbReference type="EMBL" id="MU001677">
    <property type="protein sequence ID" value="KAF2458663.1"/>
    <property type="molecule type" value="Genomic_DNA"/>
</dbReference>
<feature type="compositionally biased region" description="Acidic residues" evidence="1">
    <location>
        <begin position="222"/>
        <end position="251"/>
    </location>
</feature>
<accession>A0A6A6P5F1</accession>
<feature type="compositionally biased region" description="Pro residues" evidence="1">
    <location>
        <begin position="1"/>
        <end position="10"/>
    </location>
</feature>
<feature type="compositionally biased region" description="Low complexity" evidence="1">
    <location>
        <begin position="338"/>
        <end position="348"/>
    </location>
</feature>
<evidence type="ECO:0000256" key="1">
    <source>
        <dbReference type="SAM" id="MobiDB-lite"/>
    </source>
</evidence>
<reference evidence="2" key="1">
    <citation type="journal article" date="2020" name="Stud. Mycol.">
        <title>101 Dothideomycetes genomes: a test case for predicting lifestyles and emergence of pathogens.</title>
        <authorList>
            <person name="Haridas S."/>
            <person name="Albert R."/>
            <person name="Binder M."/>
            <person name="Bloem J."/>
            <person name="Labutti K."/>
            <person name="Salamov A."/>
            <person name="Andreopoulos B."/>
            <person name="Baker S."/>
            <person name="Barry K."/>
            <person name="Bills G."/>
            <person name="Bluhm B."/>
            <person name="Cannon C."/>
            <person name="Castanera R."/>
            <person name="Culley D."/>
            <person name="Daum C."/>
            <person name="Ezra D."/>
            <person name="Gonzalez J."/>
            <person name="Henrissat B."/>
            <person name="Kuo A."/>
            <person name="Liang C."/>
            <person name="Lipzen A."/>
            <person name="Lutzoni F."/>
            <person name="Magnuson J."/>
            <person name="Mondo S."/>
            <person name="Nolan M."/>
            <person name="Ohm R."/>
            <person name="Pangilinan J."/>
            <person name="Park H.-J."/>
            <person name="Ramirez L."/>
            <person name="Alfaro M."/>
            <person name="Sun H."/>
            <person name="Tritt A."/>
            <person name="Yoshinaga Y."/>
            <person name="Zwiers L.-H."/>
            <person name="Turgeon B."/>
            <person name="Goodwin S."/>
            <person name="Spatafora J."/>
            <person name="Crous P."/>
            <person name="Grigoriev I."/>
        </authorList>
    </citation>
    <scope>NUCLEOTIDE SEQUENCE</scope>
    <source>
        <strain evidence="2">ATCC 16933</strain>
    </source>
</reference>
<name>A0A6A6P5F1_9PEZI</name>
<feature type="region of interest" description="Disordered" evidence="1">
    <location>
        <begin position="1"/>
        <end position="61"/>
    </location>
</feature>
<feature type="compositionally biased region" description="Acidic residues" evidence="1">
    <location>
        <begin position="289"/>
        <end position="299"/>
    </location>
</feature>
<feature type="region of interest" description="Disordered" evidence="1">
    <location>
        <begin position="408"/>
        <end position="446"/>
    </location>
</feature>
<organism evidence="2 3">
    <name type="scientific">Lineolata rhizophorae</name>
    <dbReference type="NCBI Taxonomy" id="578093"/>
    <lineage>
        <taxon>Eukaryota</taxon>
        <taxon>Fungi</taxon>
        <taxon>Dikarya</taxon>
        <taxon>Ascomycota</taxon>
        <taxon>Pezizomycotina</taxon>
        <taxon>Dothideomycetes</taxon>
        <taxon>Dothideomycetes incertae sedis</taxon>
        <taxon>Lineolatales</taxon>
        <taxon>Lineolataceae</taxon>
        <taxon>Lineolata</taxon>
    </lineage>
</organism>
<proteinExistence type="predicted"/>
<dbReference type="AlphaFoldDB" id="A0A6A6P5F1"/>
<protein>
    <submittedName>
        <fullName evidence="2">Uncharacterized protein</fullName>
    </submittedName>
</protein>
<sequence>MAPTPDPRPVTPRHRFLLPRARPTPTNPQRFPNNPQSSDVNASSASRPHSSHLHQTVTPARRTAFLPPPLLTVKAPGALQSCGDQFARTPRFNLSANQQRPRIEEAGKQFAKAPRFIPSPSRQRSNIEEAGSDDELAIERKRNGVPREADVDGDSCRDAQDARLAFGLAVRKSIDSGLLIQGGRKTTAQEEIEEISGGEEWTGHEALRDFPRLTDGREDAFGFDEVSEQIDEDRIDQGEGGEDTWADDDGDLPALHNAETDEQLKEVEELASEFHESEYAQDIDGKEGFEEDEGDGYEDDMGKQVEGLTTSALDTDESAPRPTKRQRVLSASPPNPHPSSHLSPQPRHATPPPSHRRFICPISAHAEGTAAGPRGSTFHLNTPVASSRLDASTGAPLPLLATRPPFLRPFGPASSTSGHLSSDELAPPSEIDAAPPRDLHPLPTFFSPQRRGQKYVAGGMAASMRGWVLDIAQQISTEHQGRCEHVSSTVVGFEVEDVGGRGFSSGNGSGSGKDFVLISGKRCQGDQERKKVILIGPGVRSGRGLDVTGYQRKPVSRGDLLKVRNPRWEVDMGEELGKWLVGIEWSTGPLDAEDHTL</sequence>
<keyword evidence="3" id="KW-1185">Reference proteome</keyword>
<feature type="compositionally biased region" description="Polar residues" evidence="1">
    <location>
        <begin position="27"/>
        <end position="58"/>
    </location>
</feature>
<feature type="region of interest" description="Disordered" evidence="1">
    <location>
        <begin position="222"/>
        <end position="358"/>
    </location>
</feature>
<feature type="compositionally biased region" description="Basic and acidic residues" evidence="1">
    <location>
        <begin position="258"/>
        <end position="288"/>
    </location>
</feature>
<dbReference type="OrthoDB" id="5389296at2759"/>